<feature type="transmembrane region" description="Helical" evidence="2">
    <location>
        <begin position="18"/>
        <end position="38"/>
    </location>
</feature>
<gene>
    <name evidence="3" type="ORF">UO65_0639</name>
</gene>
<evidence type="ECO:0000256" key="1">
    <source>
        <dbReference type="SAM" id="MobiDB-lite"/>
    </source>
</evidence>
<evidence type="ECO:0000313" key="3">
    <source>
        <dbReference type="EMBL" id="EWC64018.1"/>
    </source>
</evidence>
<name>W7IUH8_9PSEU</name>
<proteinExistence type="predicted"/>
<dbReference type="AlphaFoldDB" id="W7IUH8"/>
<protein>
    <submittedName>
        <fullName evidence="3">Uncharacterized protein</fullName>
    </submittedName>
</protein>
<keyword evidence="2" id="KW-0812">Transmembrane</keyword>
<dbReference type="Pfam" id="PF17240">
    <property type="entry name" value="DUF5313"/>
    <property type="match status" value="1"/>
</dbReference>
<evidence type="ECO:0000313" key="4">
    <source>
        <dbReference type="Proteomes" id="UP000019277"/>
    </source>
</evidence>
<keyword evidence="2" id="KW-1133">Transmembrane helix</keyword>
<feature type="region of interest" description="Disordered" evidence="1">
    <location>
        <begin position="86"/>
        <end position="108"/>
    </location>
</feature>
<feature type="transmembrane region" description="Helical" evidence="2">
    <location>
        <begin position="44"/>
        <end position="61"/>
    </location>
</feature>
<comment type="caution">
    <text evidence="3">The sequence shown here is derived from an EMBL/GenBank/DDBJ whole genome shotgun (WGS) entry which is preliminary data.</text>
</comment>
<dbReference type="EMBL" id="AYXG01000026">
    <property type="protein sequence ID" value="EWC64018.1"/>
    <property type="molecule type" value="Genomic_DNA"/>
</dbReference>
<dbReference type="STRING" id="909613.UO65_0639"/>
<accession>W7IUH8</accession>
<reference evidence="3 4" key="1">
    <citation type="journal article" date="2014" name="Genome Announc.">
        <title>Draft Genome Sequence of the Antitrypanosomally Active Sponge-Associated Bacterium Actinokineospora sp. Strain EG49.</title>
        <authorList>
            <person name="Harjes J."/>
            <person name="Ryu T."/>
            <person name="Abdelmohsen U.R."/>
            <person name="Moitinho-Silva L."/>
            <person name="Horn H."/>
            <person name="Ravasi T."/>
            <person name="Hentschel U."/>
        </authorList>
    </citation>
    <scope>NUCLEOTIDE SEQUENCE [LARGE SCALE GENOMIC DNA]</scope>
    <source>
        <strain evidence="3 4">EG49</strain>
    </source>
</reference>
<dbReference type="Proteomes" id="UP000019277">
    <property type="component" value="Unassembled WGS sequence"/>
</dbReference>
<dbReference type="InterPro" id="IPR035197">
    <property type="entry name" value="DUF5313"/>
</dbReference>
<evidence type="ECO:0000256" key="2">
    <source>
        <dbReference type="SAM" id="Phobius"/>
    </source>
</evidence>
<sequence>MLRTATDRSWLVRFTLRVLLRAVLPATAAITLVLLLALDAPVGLALACGSLGLIVGMYYALSYSIESVEGLVARYGFAPGTAARMREERKEARDPEREARYAERWRSN</sequence>
<organism evidence="3 4">
    <name type="scientific">Actinokineospora spheciospongiae</name>
    <dbReference type="NCBI Taxonomy" id="909613"/>
    <lineage>
        <taxon>Bacteria</taxon>
        <taxon>Bacillati</taxon>
        <taxon>Actinomycetota</taxon>
        <taxon>Actinomycetes</taxon>
        <taxon>Pseudonocardiales</taxon>
        <taxon>Pseudonocardiaceae</taxon>
        <taxon>Actinokineospora</taxon>
    </lineage>
</organism>
<keyword evidence="4" id="KW-1185">Reference proteome</keyword>
<keyword evidence="2" id="KW-0472">Membrane</keyword>